<evidence type="ECO:0000256" key="9">
    <source>
        <dbReference type="ARBA" id="ARBA00023015"/>
    </source>
</evidence>
<dbReference type="SMART" id="SM00478">
    <property type="entry name" value="ENDO3c"/>
    <property type="match status" value="1"/>
</dbReference>
<proteinExistence type="predicted"/>
<dbReference type="GO" id="GO:0006307">
    <property type="term" value="P:DNA alkylation repair"/>
    <property type="evidence" value="ECO:0007669"/>
    <property type="project" value="TreeGrafter"/>
</dbReference>
<dbReference type="GO" id="GO:0006285">
    <property type="term" value="P:base-excision repair, AP site formation"/>
    <property type="evidence" value="ECO:0007669"/>
    <property type="project" value="TreeGrafter"/>
</dbReference>
<reference evidence="16" key="1">
    <citation type="submission" date="2016-10" db="EMBL/GenBank/DDBJ databases">
        <authorList>
            <person name="Varghese N."/>
            <person name="Submissions S."/>
        </authorList>
    </citation>
    <scope>NUCLEOTIDE SEQUENCE [LARGE SCALE GENOMIC DNA]</scope>
    <source>
        <strain evidence="16">DSM 44234</strain>
    </source>
</reference>
<evidence type="ECO:0000256" key="11">
    <source>
        <dbReference type="ARBA" id="ARBA00023159"/>
    </source>
</evidence>
<dbReference type="EMBL" id="FNSA01000003">
    <property type="protein sequence ID" value="SEC06116.1"/>
    <property type="molecule type" value="Genomic_DNA"/>
</dbReference>
<dbReference type="GO" id="GO:0005737">
    <property type="term" value="C:cytoplasm"/>
    <property type="evidence" value="ECO:0007669"/>
    <property type="project" value="TreeGrafter"/>
</dbReference>
<dbReference type="InterPro" id="IPR011257">
    <property type="entry name" value="DNA_glycosylase"/>
</dbReference>
<dbReference type="GO" id="GO:0008168">
    <property type="term" value="F:methyltransferase activity"/>
    <property type="evidence" value="ECO:0007669"/>
    <property type="project" value="UniProtKB-KW"/>
</dbReference>
<evidence type="ECO:0000256" key="3">
    <source>
        <dbReference type="ARBA" id="ARBA00012000"/>
    </source>
</evidence>
<feature type="domain" description="HTH araC/xylS-type" evidence="14">
    <location>
        <begin position="92"/>
        <end position="190"/>
    </location>
</feature>
<evidence type="ECO:0000313" key="15">
    <source>
        <dbReference type="EMBL" id="SEC06116.1"/>
    </source>
</evidence>
<dbReference type="Proteomes" id="UP000182241">
    <property type="component" value="Unassembled WGS sequence"/>
</dbReference>
<dbReference type="InterPro" id="IPR018060">
    <property type="entry name" value="HTH_AraC"/>
</dbReference>
<dbReference type="SUPFAM" id="SSF46689">
    <property type="entry name" value="Homeodomain-like"/>
    <property type="match status" value="1"/>
</dbReference>
<comment type="cofactor">
    <cofactor evidence="2">
        <name>Zn(2+)</name>
        <dbReference type="ChEBI" id="CHEBI:29105"/>
    </cofactor>
</comment>
<organism evidence="15 16">
    <name type="scientific">Tsukamurella tyrosinosolvens</name>
    <dbReference type="NCBI Taxonomy" id="57704"/>
    <lineage>
        <taxon>Bacteria</taxon>
        <taxon>Bacillati</taxon>
        <taxon>Actinomycetota</taxon>
        <taxon>Actinomycetes</taxon>
        <taxon>Mycobacteriales</taxon>
        <taxon>Tsukamurellaceae</taxon>
        <taxon>Tsukamurella</taxon>
    </lineage>
</organism>
<dbReference type="Gene3D" id="3.40.10.10">
    <property type="entry name" value="DNA Methylphosphotriester Repair Domain"/>
    <property type="match status" value="1"/>
</dbReference>
<dbReference type="PANTHER" id="PTHR43003:SF13">
    <property type="entry name" value="DNA-3-METHYLADENINE GLYCOSYLASE 2"/>
    <property type="match status" value="1"/>
</dbReference>
<evidence type="ECO:0000256" key="8">
    <source>
        <dbReference type="ARBA" id="ARBA00022833"/>
    </source>
</evidence>
<dbReference type="GO" id="GO:0032259">
    <property type="term" value="P:methylation"/>
    <property type="evidence" value="ECO:0007669"/>
    <property type="project" value="UniProtKB-KW"/>
</dbReference>
<gene>
    <name evidence="15" type="ORF">SAMN04489793_1428</name>
</gene>
<keyword evidence="11" id="KW-0010">Activator</keyword>
<dbReference type="GO" id="GO:0032993">
    <property type="term" value="C:protein-DNA complex"/>
    <property type="evidence" value="ECO:0007669"/>
    <property type="project" value="TreeGrafter"/>
</dbReference>
<dbReference type="Gene3D" id="1.10.1670.10">
    <property type="entry name" value="Helix-hairpin-Helix base-excision DNA repair enzymes (C-terminal)"/>
    <property type="match status" value="1"/>
</dbReference>
<dbReference type="InterPro" id="IPR051912">
    <property type="entry name" value="Alkylbase_DNA_Glycosylase/TA"/>
</dbReference>
<evidence type="ECO:0000256" key="10">
    <source>
        <dbReference type="ARBA" id="ARBA00023125"/>
    </source>
</evidence>
<dbReference type="Gene3D" id="1.10.10.60">
    <property type="entry name" value="Homeodomain-like"/>
    <property type="match status" value="1"/>
</dbReference>
<dbReference type="InterPro" id="IPR003265">
    <property type="entry name" value="HhH-GPD_domain"/>
</dbReference>
<dbReference type="PROSITE" id="PS00041">
    <property type="entry name" value="HTH_ARAC_FAMILY_1"/>
    <property type="match status" value="1"/>
</dbReference>
<protein>
    <recommendedName>
        <fullName evidence="3">DNA-3-methyladenine glycosylase II</fullName>
        <ecNumber evidence="3">3.2.2.21</ecNumber>
    </recommendedName>
</protein>
<keyword evidence="9" id="KW-0805">Transcription regulation</keyword>
<dbReference type="FunFam" id="3.40.10.10:FF:000001">
    <property type="entry name" value="DNA-3-methyladenine glycosylase 2"/>
    <property type="match status" value="1"/>
</dbReference>
<dbReference type="GO" id="GO:0043916">
    <property type="term" value="F:DNA-7-methylguanine glycosylase activity"/>
    <property type="evidence" value="ECO:0007669"/>
    <property type="project" value="TreeGrafter"/>
</dbReference>
<sequence length="490" mass="51827">MTTSSPHLDFDRCYRAIAGRDPRFDGQFYTAVATTGIYCRPSCPATTPKAQNVSFHLTAAAAQAAGYRACRRCLPDAVPGSPRWNLESDLAARAMRLIADGVVDRTGVTGLAERLGYSSRQLTRVLTAELGAGPLALARAHRATTARILITGTSLPFSDIAFAAGFTSIRQFNDTIREVFARTPSELRAQRGPEPAGPSTGELSLRLALRGPYATGWVRWFLAAHAVAGLEHADGDRYARVLSLPGGNGIATVDLGSAGDGYVRANLSLAAMSDLSTAVTRLRHLLDLDADPAAVDEALAADPQLAPLVAATPGIRLFGCVDPAELLLRTMIGQQISIAAAATHQARLVAALGAEIDDPSGRLTRAFPTPAAVAERGGEVLTGPRTRIAAILGAAADLAEGRLVLHAGMTREEARAELLRLKGVGPWTADYVAMRLLADPDTLLASDLVVAKGAENLGLDIAADRWSPWGSYVSLHLWNHSLTTDRRIAP</sequence>
<evidence type="ECO:0000256" key="7">
    <source>
        <dbReference type="ARBA" id="ARBA00022763"/>
    </source>
</evidence>
<evidence type="ECO:0000256" key="12">
    <source>
        <dbReference type="ARBA" id="ARBA00023163"/>
    </source>
</evidence>
<keyword evidence="16" id="KW-1185">Reference proteome</keyword>
<keyword evidence="13" id="KW-0234">DNA repair</keyword>
<dbReference type="InterPro" id="IPR035451">
    <property type="entry name" value="Ada-like_dom_sf"/>
</dbReference>
<dbReference type="Gene3D" id="3.30.310.20">
    <property type="entry name" value="DNA-3-methyladenine glycosylase AlkA, N-terminal domain"/>
    <property type="match status" value="1"/>
</dbReference>
<dbReference type="InterPro" id="IPR004026">
    <property type="entry name" value="Ada_DNA_repair_Zn-bd"/>
</dbReference>
<dbReference type="InterPro" id="IPR010316">
    <property type="entry name" value="AlkA_N"/>
</dbReference>
<dbReference type="SMART" id="SM00342">
    <property type="entry name" value="HTH_ARAC"/>
    <property type="match status" value="1"/>
</dbReference>
<evidence type="ECO:0000256" key="13">
    <source>
        <dbReference type="ARBA" id="ARBA00023204"/>
    </source>
</evidence>
<dbReference type="SMART" id="SM01009">
    <property type="entry name" value="AlkA_N"/>
    <property type="match status" value="1"/>
</dbReference>
<dbReference type="PROSITE" id="PS01124">
    <property type="entry name" value="HTH_ARAC_FAMILY_2"/>
    <property type="match status" value="1"/>
</dbReference>
<evidence type="ECO:0000256" key="1">
    <source>
        <dbReference type="ARBA" id="ARBA00000086"/>
    </source>
</evidence>
<dbReference type="Pfam" id="PF02805">
    <property type="entry name" value="Ada_Zn_binding"/>
    <property type="match status" value="1"/>
</dbReference>
<dbReference type="Gene3D" id="1.10.340.30">
    <property type="entry name" value="Hypothetical protein, domain 2"/>
    <property type="match status" value="1"/>
</dbReference>
<keyword evidence="10" id="KW-0238">DNA-binding</keyword>
<dbReference type="InterPro" id="IPR023170">
    <property type="entry name" value="HhH_base_excis_C"/>
</dbReference>
<accession>A0A1H4PFC4</accession>
<keyword evidence="8" id="KW-0862">Zinc</keyword>
<dbReference type="GO" id="GO:0032131">
    <property type="term" value="F:alkylated DNA binding"/>
    <property type="evidence" value="ECO:0007669"/>
    <property type="project" value="TreeGrafter"/>
</dbReference>
<evidence type="ECO:0000256" key="2">
    <source>
        <dbReference type="ARBA" id="ARBA00001947"/>
    </source>
</evidence>
<dbReference type="GO" id="GO:0008270">
    <property type="term" value="F:zinc ion binding"/>
    <property type="evidence" value="ECO:0007669"/>
    <property type="project" value="InterPro"/>
</dbReference>
<evidence type="ECO:0000256" key="5">
    <source>
        <dbReference type="ARBA" id="ARBA00022679"/>
    </source>
</evidence>
<dbReference type="RefSeq" id="WP_068741056.1">
    <property type="nucleotide sequence ID" value="NZ_FNSA01000003.1"/>
</dbReference>
<keyword evidence="5" id="KW-0808">Transferase</keyword>
<keyword evidence="4" id="KW-0489">Methyltransferase</keyword>
<evidence type="ECO:0000313" key="16">
    <source>
        <dbReference type="Proteomes" id="UP000182241"/>
    </source>
</evidence>
<dbReference type="Pfam" id="PF06029">
    <property type="entry name" value="AlkA_N"/>
    <property type="match status" value="1"/>
</dbReference>
<dbReference type="SUPFAM" id="SSF48150">
    <property type="entry name" value="DNA-glycosylase"/>
    <property type="match status" value="1"/>
</dbReference>
<dbReference type="Pfam" id="PF12833">
    <property type="entry name" value="HTH_18"/>
    <property type="match status" value="1"/>
</dbReference>
<dbReference type="InterPro" id="IPR037046">
    <property type="entry name" value="AlkA_N_sf"/>
</dbReference>
<keyword evidence="6" id="KW-0479">Metal-binding</keyword>
<comment type="catalytic activity">
    <reaction evidence="1">
        <text>Hydrolysis of alkylated DNA, releasing 3-methyladenine, 3-methylguanine, 7-methylguanine and 7-methyladenine.</text>
        <dbReference type="EC" id="3.2.2.21"/>
    </reaction>
</comment>
<name>A0A1H4PFC4_TSUTY</name>
<dbReference type="SUPFAM" id="SSF57884">
    <property type="entry name" value="Ada DNA repair protein, N-terminal domain (N-Ada 10)"/>
    <property type="match status" value="1"/>
</dbReference>
<evidence type="ECO:0000259" key="14">
    <source>
        <dbReference type="PROSITE" id="PS01124"/>
    </source>
</evidence>
<keyword evidence="7" id="KW-0227">DNA damage</keyword>
<dbReference type="GO" id="GO:0043565">
    <property type="term" value="F:sequence-specific DNA binding"/>
    <property type="evidence" value="ECO:0007669"/>
    <property type="project" value="InterPro"/>
</dbReference>
<evidence type="ECO:0000256" key="6">
    <source>
        <dbReference type="ARBA" id="ARBA00022723"/>
    </source>
</evidence>
<dbReference type="InterPro" id="IPR018062">
    <property type="entry name" value="HTH_AraC-typ_CS"/>
</dbReference>
<dbReference type="STRING" id="57704.SAMN04489793_1428"/>
<dbReference type="InterPro" id="IPR009057">
    <property type="entry name" value="Homeodomain-like_sf"/>
</dbReference>
<dbReference type="SUPFAM" id="SSF55945">
    <property type="entry name" value="TATA-box binding protein-like"/>
    <property type="match status" value="1"/>
</dbReference>
<dbReference type="CDD" id="cd00056">
    <property type="entry name" value="ENDO3c"/>
    <property type="match status" value="1"/>
</dbReference>
<dbReference type="AlphaFoldDB" id="A0A1H4PFC4"/>
<dbReference type="GO" id="GO:0003700">
    <property type="term" value="F:DNA-binding transcription factor activity"/>
    <property type="evidence" value="ECO:0007669"/>
    <property type="project" value="InterPro"/>
</dbReference>
<dbReference type="EC" id="3.2.2.21" evidence="3"/>
<evidence type="ECO:0000256" key="4">
    <source>
        <dbReference type="ARBA" id="ARBA00022603"/>
    </source>
</evidence>
<keyword evidence="12" id="KW-0804">Transcription</keyword>
<dbReference type="GO" id="GO:0008725">
    <property type="term" value="F:DNA-3-methyladenine glycosylase activity"/>
    <property type="evidence" value="ECO:0007669"/>
    <property type="project" value="TreeGrafter"/>
</dbReference>
<dbReference type="OrthoDB" id="9811249at2"/>
<dbReference type="PANTHER" id="PTHR43003">
    <property type="entry name" value="DNA-3-METHYLADENINE GLYCOSYLASE"/>
    <property type="match status" value="1"/>
</dbReference>